<protein>
    <recommendedName>
        <fullName evidence="7">inositol-3-phosphate synthase</fullName>
        <ecNumber evidence="7">5.5.1.4</ecNumber>
    </recommendedName>
</protein>
<keyword evidence="13" id="KW-0594">Phospholipid biosynthesis</keyword>
<keyword evidence="8" id="KW-0963">Cytoplasm</keyword>
<evidence type="ECO:0000256" key="16">
    <source>
        <dbReference type="ARBA" id="ARBA00023264"/>
    </source>
</evidence>
<evidence type="ECO:0000256" key="12">
    <source>
        <dbReference type="ARBA" id="ARBA00023098"/>
    </source>
</evidence>
<evidence type="ECO:0000256" key="10">
    <source>
        <dbReference type="ARBA" id="ARBA00022550"/>
    </source>
</evidence>
<comment type="subcellular location">
    <subcellularLocation>
        <location evidence="4">Cytoplasm</location>
        <location evidence="4">Cytosol</location>
    </subcellularLocation>
    <subcellularLocation>
        <location evidence="3">Nucleus</location>
    </subcellularLocation>
</comment>
<accession>A0A0G4EGT1</accession>
<dbReference type="EC" id="5.5.1.4" evidence="7"/>
<dbReference type="UniPathway" id="UPA00823">
    <property type="reaction ID" value="UER00787"/>
</dbReference>
<dbReference type="InterPro" id="IPR002587">
    <property type="entry name" value="Myo-inos-1-P_Synthase"/>
</dbReference>
<evidence type="ECO:0000256" key="9">
    <source>
        <dbReference type="ARBA" id="ARBA00022516"/>
    </source>
</evidence>
<evidence type="ECO:0000256" key="3">
    <source>
        <dbReference type="ARBA" id="ARBA00004123"/>
    </source>
</evidence>
<dbReference type="OMA" id="VYVPMKE"/>
<evidence type="ECO:0000256" key="4">
    <source>
        <dbReference type="ARBA" id="ARBA00004514"/>
    </source>
</evidence>
<keyword evidence="11" id="KW-0520">NAD</keyword>
<keyword evidence="9" id="KW-0444">Lipid biosynthesis</keyword>
<evidence type="ECO:0000256" key="6">
    <source>
        <dbReference type="ARBA" id="ARBA00010813"/>
    </source>
</evidence>
<dbReference type="OrthoDB" id="2887at2759"/>
<evidence type="ECO:0000256" key="5">
    <source>
        <dbReference type="ARBA" id="ARBA00005117"/>
    </source>
</evidence>
<dbReference type="Pfam" id="PF01658">
    <property type="entry name" value="Inos-1-P_synth"/>
    <property type="match status" value="1"/>
</dbReference>
<evidence type="ECO:0000256" key="13">
    <source>
        <dbReference type="ARBA" id="ARBA00023209"/>
    </source>
</evidence>
<keyword evidence="10" id="KW-0398">Inositol biosynthesis</keyword>
<dbReference type="GO" id="GO:0006021">
    <property type="term" value="P:inositol biosynthetic process"/>
    <property type="evidence" value="ECO:0007669"/>
    <property type="project" value="UniProtKB-UniPathway"/>
</dbReference>
<evidence type="ECO:0000256" key="11">
    <source>
        <dbReference type="ARBA" id="ARBA00023027"/>
    </source>
</evidence>
<gene>
    <name evidence="18" type="ORF">Vbra_11616</name>
</gene>
<dbReference type="EMBL" id="CDMY01000223">
    <property type="protein sequence ID" value="CEL94574.1"/>
    <property type="molecule type" value="Genomic_DNA"/>
</dbReference>
<dbReference type="InterPro" id="IPR036291">
    <property type="entry name" value="NAD(P)-bd_dom_sf"/>
</dbReference>
<dbReference type="SUPFAM" id="SSF55347">
    <property type="entry name" value="Glyceraldehyde-3-phosphate dehydrogenase-like, C-terminal domain"/>
    <property type="match status" value="1"/>
</dbReference>
<dbReference type="Proteomes" id="UP000041254">
    <property type="component" value="Unassembled WGS sequence"/>
</dbReference>
<comment type="pathway">
    <text evidence="5">Polyol metabolism; myo-inositol biosynthesis; myo-inositol from D-glucose 6-phosphate: step 1/2.</text>
</comment>
<keyword evidence="19" id="KW-1185">Reference proteome</keyword>
<dbReference type="Pfam" id="PF07994">
    <property type="entry name" value="NAD_binding_5"/>
    <property type="match status" value="1"/>
</dbReference>
<comment type="cofactor">
    <cofactor evidence="2">
        <name>NAD(+)</name>
        <dbReference type="ChEBI" id="CHEBI:57540"/>
    </cofactor>
</comment>
<reference evidence="18 19" key="1">
    <citation type="submission" date="2014-11" db="EMBL/GenBank/DDBJ databases">
        <authorList>
            <person name="Zhu J."/>
            <person name="Qi W."/>
            <person name="Song R."/>
        </authorList>
    </citation>
    <scope>NUCLEOTIDE SEQUENCE [LARGE SCALE GENOMIC DNA]</scope>
</reference>
<dbReference type="VEuPathDB" id="CryptoDB:Vbra_11616"/>
<dbReference type="FunCoup" id="A0A0G4EGT1">
    <property type="interactions" value="111"/>
</dbReference>
<keyword evidence="12" id="KW-0443">Lipid metabolism</keyword>
<evidence type="ECO:0000256" key="14">
    <source>
        <dbReference type="ARBA" id="ARBA00023235"/>
    </source>
</evidence>
<dbReference type="FunFam" id="3.40.50.720:FF:000069">
    <property type="entry name" value="Inositol-3-phosphate synthase 1"/>
    <property type="match status" value="1"/>
</dbReference>
<sequence>MPLVKVDSPNVEYSGEHITSHYDYSTVEVREDSGHKICTPSTRRFTIRTERHVPKTGLLMVGLGGNNGTTVLGGILANKYGMTWETKEGTQCANYLGSLTQSSTVRLGTDALKGTDVYVPMSDLLPMVHPNDVVVGGWDISGTNMGDAMRRAKVLDVSLQLQLYPHMKDMVPMPGVYFKNFIASNQEARADNVLRGTKMEQMEQVRQQIRQFRAATGVDKVIVLWTANTERYASVGQGLNDTAANLMAAIERGDDEISPSTIYCVASILEGCSYINGSPQNTFVPGVLELATQHDTFIAGDDFKSGQTKMKSVLVDFLVSAGIKPTSIVSYNHLGNNDGYNLSSPQQFRSKEISKSNVVDDMVASNRLLYQEDEKPDHCVVIKYIPYVGDSKRAMDEYTSEIFMGGHNTIVMHNTCEDSLLAAPLIIDLVVLCELAERIRIMDHTHKTPKYEKMHVVLSLLSYLTKAPIVPPNTPVVNALFKQRDCIINIMRACVGLPPDNHMLLEHKLKTAGSCQRLLATPPTQPTTPGIDQTPPSFAKTDLLPATMVPAADAVDMHSKTITTQFNNRDAEAA</sequence>
<evidence type="ECO:0000256" key="1">
    <source>
        <dbReference type="ARBA" id="ARBA00000113"/>
    </source>
</evidence>
<dbReference type="AlphaFoldDB" id="A0A0G4EGT1"/>
<dbReference type="GO" id="GO:0008654">
    <property type="term" value="P:phospholipid biosynthetic process"/>
    <property type="evidence" value="ECO:0007669"/>
    <property type="project" value="UniProtKB-KW"/>
</dbReference>
<evidence type="ECO:0000313" key="19">
    <source>
        <dbReference type="Proteomes" id="UP000041254"/>
    </source>
</evidence>
<dbReference type="Gene3D" id="3.40.50.720">
    <property type="entry name" value="NAD(P)-binding Rossmann-like Domain"/>
    <property type="match status" value="2"/>
</dbReference>
<dbReference type="GO" id="GO:0005829">
    <property type="term" value="C:cytosol"/>
    <property type="evidence" value="ECO:0007669"/>
    <property type="project" value="UniProtKB-SubCell"/>
</dbReference>
<dbReference type="SUPFAM" id="SSF51735">
    <property type="entry name" value="NAD(P)-binding Rossmann-fold domains"/>
    <property type="match status" value="1"/>
</dbReference>
<dbReference type="FunFam" id="3.30.360.10:FF:000040">
    <property type="entry name" value="Inositol 1-phosphate synthase"/>
    <property type="match status" value="1"/>
</dbReference>
<organism evidence="18 19">
    <name type="scientific">Vitrella brassicaformis (strain CCMP3155)</name>
    <dbReference type="NCBI Taxonomy" id="1169540"/>
    <lineage>
        <taxon>Eukaryota</taxon>
        <taxon>Sar</taxon>
        <taxon>Alveolata</taxon>
        <taxon>Colpodellida</taxon>
        <taxon>Vitrellaceae</taxon>
        <taxon>Vitrella</taxon>
    </lineage>
</organism>
<dbReference type="GO" id="GO:0004512">
    <property type="term" value="F:inositol-3-phosphate synthase activity"/>
    <property type="evidence" value="ECO:0007669"/>
    <property type="project" value="UniProtKB-EC"/>
</dbReference>
<dbReference type="PANTHER" id="PTHR11510">
    <property type="entry name" value="MYO-INOSITOL-1 PHOSPHATE SYNTHASE"/>
    <property type="match status" value="1"/>
</dbReference>
<dbReference type="InParanoid" id="A0A0G4EGT1"/>
<dbReference type="InterPro" id="IPR013021">
    <property type="entry name" value="Myo-inos-1-P_Synthase_GAPDH"/>
</dbReference>
<keyword evidence="16" id="KW-1208">Phospholipid metabolism</keyword>
<evidence type="ECO:0000256" key="8">
    <source>
        <dbReference type="ARBA" id="ARBA00022490"/>
    </source>
</evidence>
<dbReference type="PIRSF" id="PIRSF015578">
    <property type="entry name" value="Myoinos-ppht_syn"/>
    <property type="match status" value="1"/>
</dbReference>
<name>A0A0G4EGT1_VITBC</name>
<dbReference type="FunFam" id="3.40.50.720:FF:000107">
    <property type="entry name" value="inositol-3-phosphate synthase"/>
    <property type="match status" value="1"/>
</dbReference>
<comment type="similarity">
    <text evidence="6">Belongs to the myo-inositol 1-phosphate synthase family.</text>
</comment>
<evidence type="ECO:0000256" key="2">
    <source>
        <dbReference type="ARBA" id="ARBA00001911"/>
    </source>
</evidence>
<proteinExistence type="inferred from homology"/>
<keyword evidence="14" id="KW-0413">Isomerase</keyword>
<comment type="catalytic activity">
    <reaction evidence="1">
        <text>D-glucose 6-phosphate = 1D-myo-inositol 3-phosphate</text>
        <dbReference type="Rhea" id="RHEA:10716"/>
        <dbReference type="ChEBI" id="CHEBI:58401"/>
        <dbReference type="ChEBI" id="CHEBI:61548"/>
        <dbReference type="EC" id="5.5.1.4"/>
    </reaction>
</comment>
<evidence type="ECO:0000259" key="17">
    <source>
        <dbReference type="Pfam" id="PF01658"/>
    </source>
</evidence>
<feature type="domain" description="Myo-inositol-1-phosphate synthase GAPDH-like" evidence="17">
    <location>
        <begin position="306"/>
        <end position="419"/>
    </location>
</feature>
<evidence type="ECO:0000313" key="18">
    <source>
        <dbReference type="EMBL" id="CEL94574.1"/>
    </source>
</evidence>
<keyword evidence="15" id="KW-0539">Nucleus</keyword>
<dbReference type="STRING" id="1169540.A0A0G4EGT1"/>
<dbReference type="GO" id="GO:0005634">
    <property type="term" value="C:nucleus"/>
    <property type="evidence" value="ECO:0007669"/>
    <property type="project" value="UniProtKB-SubCell"/>
</dbReference>
<evidence type="ECO:0000256" key="7">
    <source>
        <dbReference type="ARBA" id="ARBA00012125"/>
    </source>
</evidence>
<dbReference type="PhylomeDB" id="A0A0G4EGT1"/>
<evidence type="ECO:0000256" key="15">
    <source>
        <dbReference type="ARBA" id="ARBA00023242"/>
    </source>
</evidence>